<dbReference type="Pfam" id="PF00534">
    <property type="entry name" value="Glycos_transf_1"/>
    <property type="match status" value="1"/>
</dbReference>
<feature type="domain" description="Glycosyl transferase family 1" evidence="4">
    <location>
        <begin position="175"/>
        <end position="337"/>
    </location>
</feature>
<evidence type="ECO:0000313" key="6">
    <source>
        <dbReference type="Proteomes" id="UP000319817"/>
    </source>
</evidence>
<dbReference type="GO" id="GO:0016757">
    <property type="term" value="F:glycosyltransferase activity"/>
    <property type="evidence" value="ECO:0007669"/>
    <property type="project" value="UniProtKB-KW"/>
</dbReference>
<evidence type="ECO:0000259" key="4">
    <source>
        <dbReference type="Pfam" id="PF00534"/>
    </source>
</evidence>
<keyword evidence="2 5" id="KW-0328">Glycosyltransferase</keyword>
<accession>A0A517NMK9</accession>
<name>A0A517NMK9_9BACT</name>
<dbReference type="CDD" id="cd03801">
    <property type="entry name" value="GT4_PimA-like"/>
    <property type="match status" value="1"/>
</dbReference>
<dbReference type="EMBL" id="CP036526">
    <property type="protein sequence ID" value="QDT08362.1"/>
    <property type="molecule type" value="Genomic_DNA"/>
</dbReference>
<organism evidence="5 6">
    <name type="scientific">Stieleria marina</name>
    <dbReference type="NCBI Taxonomy" id="1930275"/>
    <lineage>
        <taxon>Bacteria</taxon>
        <taxon>Pseudomonadati</taxon>
        <taxon>Planctomycetota</taxon>
        <taxon>Planctomycetia</taxon>
        <taxon>Pirellulales</taxon>
        <taxon>Pirellulaceae</taxon>
        <taxon>Stieleria</taxon>
    </lineage>
</organism>
<reference evidence="5 6" key="1">
    <citation type="submission" date="2019-02" db="EMBL/GenBank/DDBJ databases">
        <title>Deep-cultivation of Planctomycetes and their phenomic and genomic characterization uncovers novel biology.</title>
        <authorList>
            <person name="Wiegand S."/>
            <person name="Jogler M."/>
            <person name="Boedeker C."/>
            <person name="Pinto D."/>
            <person name="Vollmers J."/>
            <person name="Rivas-Marin E."/>
            <person name="Kohn T."/>
            <person name="Peeters S.H."/>
            <person name="Heuer A."/>
            <person name="Rast P."/>
            <person name="Oberbeckmann S."/>
            <person name="Bunk B."/>
            <person name="Jeske O."/>
            <person name="Meyerdierks A."/>
            <person name="Storesund J.E."/>
            <person name="Kallscheuer N."/>
            <person name="Luecker S."/>
            <person name="Lage O.M."/>
            <person name="Pohl T."/>
            <person name="Merkel B.J."/>
            <person name="Hornburger P."/>
            <person name="Mueller R.-W."/>
            <person name="Bruemmer F."/>
            <person name="Labrenz M."/>
            <person name="Spormann A.M."/>
            <person name="Op den Camp H."/>
            <person name="Overmann J."/>
            <person name="Amann R."/>
            <person name="Jetten M.S.M."/>
            <person name="Mascher T."/>
            <person name="Medema M.H."/>
            <person name="Devos D.P."/>
            <person name="Kaster A.-K."/>
            <person name="Ovreas L."/>
            <person name="Rohde M."/>
            <person name="Galperin M.Y."/>
            <person name="Jogler C."/>
        </authorList>
    </citation>
    <scope>NUCLEOTIDE SEQUENCE [LARGE SCALE GENOMIC DNA]</scope>
    <source>
        <strain evidence="5 6">K23_9</strain>
    </source>
</reference>
<evidence type="ECO:0000256" key="3">
    <source>
        <dbReference type="ARBA" id="ARBA00022679"/>
    </source>
</evidence>
<dbReference type="PANTHER" id="PTHR12526">
    <property type="entry name" value="GLYCOSYLTRANSFERASE"/>
    <property type="match status" value="1"/>
</dbReference>
<keyword evidence="3 5" id="KW-0808">Transferase</keyword>
<dbReference type="Gene3D" id="3.40.50.2000">
    <property type="entry name" value="Glycogen Phosphorylase B"/>
    <property type="match status" value="2"/>
</dbReference>
<evidence type="ECO:0000313" key="5">
    <source>
        <dbReference type="EMBL" id="QDT08362.1"/>
    </source>
</evidence>
<evidence type="ECO:0000256" key="1">
    <source>
        <dbReference type="ARBA" id="ARBA00009481"/>
    </source>
</evidence>
<evidence type="ECO:0000256" key="2">
    <source>
        <dbReference type="ARBA" id="ARBA00022676"/>
    </source>
</evidence>
<protein>
    <submittedName>
        <fullName evidence="5">GDP-mannose-dependent alpha-(1-6)-phosphatidylinositol monomannoside mannosyltransferase</fullName>
    </submittedName>
</protein>
<dbReference type="SUPFAM" id="SSF53756">
    <property type="entry name" value="UDP-Glycosyltransferase/glycogen phosphorylase"/>
    <property type="match status" value="1"/>
</dbReference>
<dbReference type="Proteomes" id="UP000319817">
    <property type="component" value="Chromosome"/>
</dbReference>
<sequence length="379" mass="42628">MRQMLGEQIVVNIDDMRNTTQGTPMQSDTLYIPRRQSGFRRVASALRLTSETKESMRDEWLLKTITQHDASLAFVHFLDFAVRFHEVWSRLDIPIVVHCHGYDITWDVRHHTDGTLLHPLNYRDSVRDLPDNVWFIANSTYTQSQLEQLGINPEKIFLKRFGVPVSHRPNAIPADASPRILFLGRLVDFKGPLETVQAFSQIAQRHDQARLDIAGGGDLASAIQQRIRDLGTESSIHCHGAVSSDRGQELRDQSVIFTAHNQTGEMTGQQEAFGVSLLEAMGQGIPVVTGRSGGIVDFVHHEENGMLFTPGDIDAHAGMLNELLSSPKRREELGEAAWHSVRQNYQPHHEQSDLNRIFRQVSDAGSMPTVQPKTKRHAA</sequence>
<comment type="similarity">
    <text evidence="1">Belongs to the glycosyltransferase group 1 family. Glycosyltransferase 4 subfamily.</text>
</comment>
<proteinExistence type="inferred from homology"/>
<dbReference type="PANTHER" id="PTHR12526:SF640">
    <property type="entry name" value="COLANIC ACID BIOSYNTHESIS GLYCOSYLTRANSFERASE WCAL-RELATED"/>
    <property type="match status" value="1"/>
</dbReference>
<dbReference type="InterPro" id="IPR001296">
    <property type="entry name" value="Glyco_trans_1"/>
</dbReference>
<dbReference type="AlphaFoldDB" id="A0A517NMK9"/>
<gene>
    <name evidence="5" type="primary">pimB_1</name>
    <name evidence="5" type="ORF">K239x_03000</name>
</gene>
<keyword evidence="6" id="KW-1185">Reference proteome</keyword>